<organism evidence="1">
    <name type="scientific">marine metagenome</name>
    <dbReference type="NCBI Taxonomy" id="408172"/>
    <lineage>
        <taxon>unclassified sequences</taxon>
        <taxon>metagenomes</taxon>
        <taxon>ecological metagenomes</taxon>
    </lineage>
</organism>
<accession>A0A382US95</accession>
<feature type="non-terminal residue" evidence="1">
    <location>
        <position position="1"/>
    </location>
</feature>
<gene>
    <name evidence="1" type="ORF">METZ01_LOCUS389993</name>
</gene>
<name>A0A382US95_9ZZZZ</name>
<feature type="non-terminal residue" evidence="1">
    <location>
        <position position="290"/>
    </location>
</feature>
<evidence type="ECO:0000313" key="1">
    <source>
        <dbReference type="EMBL" id="SVD37139.1"/>
    </source>
</evidence>
<dbReference type="EMBL" id="UINC01146426">
    <property type="protein sequence ID" value="SVD37139.1"/>
    <property type="molecule type" value="Genomic_DNA"/>
</dbReference>
<proteinExistence type="predicted"/>
<protein>
    <submittedName>
        <fullName evidence="1">Uncharacterized protein</fullName>
    </submittedName>
</protein>
<sequence length="290" mass="30881">ANNAAATKSQASFTYTVLADDEAHSDMPNLEPQSLEVTSMELDANSFIVDNHGNPIWVLDGVNQTPALPDDDLQSNHNIEVDGKAPFDFTVGTITTFNDYTVALATDPVPAISFDDIFYVADGYWNESNTKIQVTVPLKNDPADAAAADPTFIAKGGTNTPVGTVQVLGRIENGGDEANLGAAHSIVESDNTTGSVTIEIEEAIIEALDEFDEGETILIYAVITDRFGNATTGTQSNTELIIDQLLPTAATDSWKTTTNLETTVSIGGGNSVNIHNFWNIDAELLTVGLK</sequence>
<dbReference type="AlphaFoldDB" id="A0A382US95"/>
<reference evidence="1" key="1">
    <citation type="submission" date="2018-05" db="EMBL/GenBank/DDBJ databases">
        <authorList>
            <person name="Lanie J.A."/>
            <person name="Ng W.-L."/>
            <person name="Kazmierczak K.M."/>
            <person name="Andrzejewski T.M."/>
            <person name="Davidsen T.M."/>
            <person name="Wayne K.J."/>
            <person name="Tettelin H."/>
            <person name="Glass J.I."/>
            <person name="Rusch D."/>
            <person name="Podicherti R."/>
            <person name="Tsui H.-C.T."/>
            <person name="Winkler M.E."/>
        </authorList>
    </citation>
    <scope>NUCLEOTIDE SEQUENCE</scope>
</reference>